<dbReference type="GO" id="GO:0016209">
    <property type="term" value="F:antioxidant activity"/>
    <property type="evidence" value="ECO:0007669"/>
    <property type="project" value="InterPro"/>
</dbReference>
<keyword evidence="9" id="KW-1185">Reference proteome</keyword>
<evidence type="ECO:0000256" key="5">
    <source>
        <dbReference type="ARBA" id="ARBA00023284"/>
    </source>
</evidence>
<keyword evidence="3" id="KW-0812">Transmembrane</keyword>
<dbReference type="SUPFAM" id="SSF52833">
    <property type="entry name" value="Thioredoxin-like"/>
    <property type="match status" value="1"/>
</dbReference>
<evidence type="ECO:0000256" key="2">
    <source>
        <dbReference type="ARBA" id="ARBA00022748"/>
    </source>
</evidence>
<dbReference type="CDD" id="cd02966">
    <property type="entry name" value="TlpA_like_family"/>
    <property type="match status" value="1"/>
</dbReference>
<accession>A0A5B2XNM1</accession>
<dbReference type="PANTHER" id="PTHR42852:SF6">
    <property type="entry name" value="THIOL:DISULFIDE INTERCHANGE PROTEIN DSBE"/>
    <property type="match status" value="1"/>
</dbReference>
<dbReference type="GO" id="GO:0030313">
    <property type="term" value="C:cell envelope"/>
    <property type="evidence" value="ECO:0007669"/>
    <property type="project" value="UniProtKB-SubCell"/>
</dbReference>
<comment type="subcellular location">
    <subcellularLocation>
        <location evidence="1">Cell envelope</location>
    </subcellularLocation>
</comment>
<dbReference type="PROSITE" id="PS00194">
    <property type="entry name" value="THIOREDOXIN_1"/>
    <property type="match status" value="1"/>
</dbReference>
<organism evidence="8 9">
    <name type="scientific">Solihabitans fulvus</name>
    <dbReference type="NCBI Taxonomy" id="1892852"/>
    <lineage>
        <taxon>Bacteria</taxon>
        <taxon>Bacillati</taxon>
        <taxon>Actinomycetota</taxon>
        <taxon>Actinomycetes</taxon>
        <taxon>Pseudonocardiales</taxon>
        <taxon>Pseudonocardiaceae</taxon>
        <taxon>Solihabitans</taxon>
    </lineage>
</organism>
<feature type="domain" description="Thioredoxin" evidence="7">
    <location>
        <begin position="35"/>
        <end position="179"/>
    </location>
</feature>
<dbReference type="Pfam" id="PF00578">
    <property type="entry name" value="AhpC-TSA"/>
    <property type="match status" value="1"/>
</dbReference>
<evidence type="ECO:0000256" key="4">
    <source>
        <dbReference type="ARBA" id="ARBA00023157"/>
    </source>
</evidence>
<dbReference type="GO" id="GO:0017004">
    <property type="term" value="P:cytochrome complex assembly"/>
    <property type="evidence" value="ECO:0007669"/>
    <property type="project" value="UniProtKB-KW"/>
</dbReference>
<keyword evidence="4" id="KW-1015">Disulfide bond</keyword>
<dbReference type="InterPro" id="IPR050553">
    <property type="entry name" value="Thioredoxin_ResA/DsbE_sf"/>
</dbReference>
<dbReference type="Gene3D" id="3.40.30.10">
    <property type="entry name" value="Glutaredoxin"/>
    <property type="match status" value="1"/>
</dbReference>
<dbReference type="RefSeq" id="WP_149848749.1">
    <property type="nucleotide sequence ID" value="NZ_VUOB01000010.1"/>
</dbReference>
<name>A0A5B2XNM1_9PSEU</name>
<feature type="region of interest" description="Disordered" evidence="6">
    <location>
        <begin position="1"/>
        <end position="20"/>
    </location>
</feature>
<keyword evidence="3" id="KW-0735">Signal-anchor</keyword>
<evidence type="ECO:0000256" key="6">
    <source>
        <dbReference type="SAM" id="MobiDB-lite"/>
    </source>
</evidence>
<proteinExistence type="predicted"/>
<dbReference type="AlphaFoldDB" id="A0A5B2XNM1"/>
<reference evidence="8 9" key="2">
    <citation type="submission" date="2019-09" db="EMBL/GenBank/DDBJ databases">
        <authorList>
            <person name="Jin C."/>
        </authorList>
    </citation>
    <scope>NUCLEOTIDE SEQUENCE [LARGE SCALE GENOMIC DNA]</scope>
    <source>
        <strain evidence="8 9">AN110305</strain>
    </source>
</reference>
<dbReference type="InterPro" id="IPR000866">
    <property type="entry name" value="AhpC/TSA"/>
</dbReference>
<evidence type="ECO:0000256" key="3">
    <source>
        <dbReference type="ARBA" id="ARBA00022968"/>
    </source>
</evidence>
<dbReference type="EMBL" id="VUOB01000010">
    <property type="protein sequence ID" value="KAA2264953.1"/>
    <property type="molecule type" value="Genomic_DNA"/>
</dbReference>
<gene>
    <name evidence="8" type="ORF">F0L68_07060</name>
</gene>
<comment type="caution">
    <text evidence="8">The sequence shown here is derived from an EMBL/GenBank/DDBJ whole genome shotgun (WGS) entry which is preliminary data.</text>
</comment>
<dbReference type="Proteomes" id="UP000323454">
    <property type="component" value="Unassembled WGS sequence"/>
</dbReference>
<dbReference type="InterPro" id="IPR013766">
    <property type="entry name" value="Thioredoxin_domain"/>
</dbReference>
<reference evidence="8 9" key="1">
    <citation type="submission" date="2019-09" db="EMBL/GenBank/DDBJ databases">
        <title>Goodfellowia gen. nov., a new genus of the Pseudonocardineae related to Actinoalloteichus, containing Goodfellowia coeruleoviolacea gen. nov., comb. nov. gen. nov., comb. nov.</title>
        <authorList>
            <person name="Labeda D."/>
        </authorList>
    </citation>
    <scope>NUCLEOTIDE SEQUENCE [LARGE SCALE GENOMIC DNA]</scope>
    <source>
        <strain evidence="8 9">AN110305</strain>
    </source>
</reference>
<evidence type="ECO:0000313" key="9">
    <source>
        <dbReference type="Proteomes" id="UP000323454"/>
    </source>
</evidence>
<dbReference type="InterPro" id="IPR036249">
    <property type="entry name" value="Thioredoxin-like_sf"/>
</dbReference>
<keyword evidence="5" id="KW-0676">Redox-active center</keyword>
<dbReference type="GO" id="GO:0016491">
    <property type="term" value="F:oxidoreductase activity"/>
    <property type="evidence" value="ECO:0007669"/>
    <property type="project" value="InterPro"/>
</dbReference>
<dbReference type="InterPro" id="IPR017937">
    <property type="entry name" value="Thioredoxin_CS"/>
</dbReference>
<sequence length="181" mass="19447">MLALAGCSTGQGSATPEGDYQFVAPNGQTKIHYDGADRKPAPPLSGDSLMEEGKQISLADFQGKVVVLNLWGTWCGPCRAETPELQKVYDQTKASGVEVLGINVKDPQRTAAQDFVKNRGLTYPSVFDESGRALLGFKGYPRSAVPSTIVLDRQHRVAAVFLVTLLADDLLPTVQALANEK</sequence>
<dbReference type="PANTHER" id="PTHR42852">
    <property type="entry name" value="THIOL:DISULFIDE INTERCHANGE PROTEIN DSBE"/>
    <property type="match status" value="1"/>
</dbReference>
<protein>
    <submittedName>
        <fullName evidence="8">TlpA family protein disulfide reductase</fullName>
    </submittedName>
</protein>
<keyword evidence="2" id="KW-0201">Cytochrome c-type biogenesis</keyword>
<evidence type="ECO:0000256" key="1">
    <source>
        <dbReference type="ARBA" id="ARBA00004196"/>
    </source>
</evidence>
<dbReference type="OrthoDB" id="9796554at2"/>
<evidence type="ECO:0000313" key="8">
    <source>
        <dbReference type="EMBL" id="KAA2264953.1"/>
    </source>
</evidence>
<dbReference type="PROSITE" id="PS51352">
    <property type="entry name" value="THIOREDOXIN_2"/>
    <property type="match status" value="1"/>
</dbReference>
<evidence type="ECO:0000259" key="7">
    <source>
        <dbReference type="PROSITE" id="PS51352"/>
    </source>
</evidence>